<dbReference type="PANTHER" id="PTHR43004:SF5">
    <property type="entry name" value="FAD-BINDING DOMAIN-CONTAINING PROTEIN"/>
    <property type="match status" value="1"/>
</dbReference>
<dbReference type="PRINTS" id="PR00420">
    <property type="entry name" value="RNGMNOXGNASE"/>
</dbReference>
<evidence type="ECO:0000313" key="7">
    <source>
        <dbReference type="EMBL" id="KAJ7714057.1"/>
    </source>
</evidence>
<dbReference type="InterPro" id="IPR002938">
    <property type="entry name" value="FAD-bd"/>
</dbReference>
<dbReference type="EMBL" id="JARKIB010000331">
    <property type="protein sequence ID" value="KAJ7714057.1"/>
    <property type="molecule type" value="Genomic_DNA"/>
</dbReference>
<keyword evidence="2" id="KW-0285">Flavoprotein</keyword>
<dbReference type="Pfam" id="PF07976">
    <property type="entry name" value="Phe_hydrox_dim"/>
    <property type="match status" value="1"/>
</dbReference>
<dbReference type="Proteomes" id="UP001215598">
    <property type="component" value="Unassembled WGS sequence"/>
</dbReference>
<protein>
    <submittedName>
        <fullName evidence="7">FAD binding domain-containing protein</fullName>
    </submittedName>
</protein>
<evidence type="ECO:0000256" key="3">
    <source>
        <dbReference type="ARBA" id="ARBA00022827"/>
    </source>
</evidence>
<dbReference type="AlphaFoldDB" id="A0AAD7H750"/>
<evidence type="ECO:0000313" key="8">
    <source>
        <dbReference type="Proteomes" id="UP001215598"/>
    </source>
</evidence>
<comment type="caution">
    <text evidence="7">The sequence shown here is derived from an EMBL/GenBank/DDBJ whole genome shotgun (WGS) entry which is preliminary data.</text>
</comment>
<evidence type="ECO:0000259" key="5">
    <source>
        <dbReference type="Pfam" id="PF01494"/>
    </source>
</evidence>
<proteinExistence type="inferred from homology"/>
<dbReference type="Gene3D" id="3.50.50.60">
    <property type="entry name" value="FAD/NAD(P)-binding domain"/>
    <property type="match status" value="1"/>
</dbReference>
<keyword evidence="4" id="KW-0560">Oxidoreductase</keyword>
<evidence type="ECO:0000259" key="6">
    <source>
        <dbReference type="Pfam" id="PF07976"/>
    </source>
</evidence>
<dbReference type="GO" id="GO:0071949">
    <property type="term" value="F:FAD binding"/>
    <property type="evidence" value="ECO:0007669"/>
    <property type="project" value="InterPro"/>
</dbReference>
<dbReference type="Gene3D" id="3.30.9.10">
    <property type="entry name" value="D-Amino Acid Oxidase, subunit A, domain 2"/>
    <property type="match status" value="1"/>
</dbReference>
<dbReference type="SUPFAM" id="SSF51905">
    <property type="entry name" value="FAD/NAD(P)-binding domain"/>
    <property type="match status" value="1"/>
</dbReference>
<accession>A0AAD7H750</accession>
<sequence length="613" mass="67231">MSSSEPKCVDVLVVGGGPTSLLLTSLLVRSGHKILTVEQYNKFEQGLYGRACMLYAGSLEILDLVGIYERVADIGFRVQNAVTYRDGVQSSSRGWSFVQAVLAESDTMFKYSFSLRQKYLEDVLRDVIQEMDPGVVKAPAKLVNYRIVDSPRHPIVATIEHEGEIQEVHCKYIVGADGGRSTVRKLGNFAFPGTASPHKWVRLDAVVKTDMPLSQTHAISIESKIYGNVLWTPTDNGRTRIGFVYDQPPGIQVTEDLIMAAAKQAVHPFTLEFVLLEWWTVYEIGQHIVDTFRQGPIFLAGDAAHTHSSGAAQGMNTGLHDALNLGWKLSGVLGGLYSEDILDTYSPERRSSAERMMNLDKDIAALISGKIPDHFHAPLDADPNDYLAQVFSTNAMFTTGLGISYDTNRIVNRLSTSHASTVEIGHRAPDGPLFRSGRAIAQPLRTFVGYTGGFWIIIFSGKLEDVGTAMHLNSQCATNYRVLRAAIDSQQSFFNTRPASWNFLTILSGQGSLPASQAIGALPLGKTLYDFSGEVYAKYGVNEHIGAIVVLRPDGIVSFKTTLDGSGGQQLDEYFTSLASHRVRDSPTPRDQERSSTGYELDVQGEDPVQVLV</sequence>
<dbReference type="GO" id="GO:0016709">
    <property type="term" value="F:oxidoreductase activity, acting on paired donors, with incorporation or reduction of molecular oxygen, NAD(P)H as one donor, and incorporation of one atom of oxygen"/>
    <property type="evidence" value="ECO:0007669"/>
    <property type="project" value="UniProtKB-ARBA"/>
</dbReference>
<organism evidence="7 8">
    <name type="scientific">Mycena metata</name>
    <dbReference type="NCBI Taxonomy" id="1033252"/>
    <lineage>
        <taxon>Eukaryota</taxon>
        <taxon>Fungi</taxon>
        <taxon>Dikarya</taxon>
        <taxon>Basidiomycota</taxon>
        <taxon>Agaricomycotina</taxon>
        <taxon>Agaricomycetes</taxon>
        <taxon>Agaricomycetidae</taxon>
        <taxon>Agaricales</taxon>
        <taxon>Marasmiineae</taxon>
        <taxon>Mycenaceae</taxon>
        <taxon>Mycena</taxon>
    </lineage>
</organism>
<name>A0AAD7H750_9AGAR</name>
<dbReference type="InterPro" id="IPR036249">
    <property type="entry name" value="Thioredoxin-like_sf"/>
</dbReference>
<dbReference type="InterPro" id="IPR050641">
    <property type="entry name" value="RIFMO-like"/>
</dbReference>
<dbReference type="PANTHER" id="PTHR43004">
    <property type="entry name" value="TRK SYSTEM POTASSIUM UPTAKE PROTEIN"/>
    <property type="match status" value="1"/>
</dbReference>
<dbReference type="SUPFAM" id="SSF54373">
    <property type="entry name" value="FAD-linked reductases, C-terminal domain"/>
    <property type="match status" value="1"/>
</dbReference>
<evidence type="ECO:0000256" key="2">
    <source>
        <dbReference type="ARBA" id="ARBA00022630"/>
    </source>
</evidence>
<dbReference type="InterPro" id="IPR038220">
    <property type="entry name" value="PHOX_C_sf"/>
</dbReference>
<evidence type="ECO:0000256" key="1">
    <source>
        <dbReference type="ARBA" id="ARBA00007801"/>
    </source>
</evidence>
<keyword evidence="8" id="KW-1185">Reference proteome</keyword>
<comment type="similarity">
    <text evidence="1">Belongs to the PheA/TfdB FAD monooxygenase family.</text>
</comment>
<dbReference type="Pfam" id="PF01494">
    <property type="entry name" value="FAD_binding_3"/>
    <property type="match status" value="1"/>
</dbReference>
<feature type="domain" description="FAD-binding" evidence="5">
    <location>
        <begin position="9"/>
        <end position="358"/>
    </location>
</feature>
<keyword evidence="3" id="KW-0274">FAD</keyword>
<dbReference type="Gene3D" id="3.40.30.20">
    <property type="match status" value="1"/>
</dbReference>
<reference evidence="7" key="1">
    <citation type="submission" date="2023-03" db="EMBL/GenBank/DDBJ databases">
        <title>Massive genome expansion in bonnet fungi (Mycena s.s.) driven by repeated elements and novel gene families across ecological guilds.</title>
        <authorList>
            <consortium name="Lawrence Berkeley National Laboratory"/>
            <person name="Harder C.B."/>
            <person name="Miyauchi S."/>
            <person name="Viragh M."/>
            <person name="Kuo A."/>
            <person name="Thoen E."/>
            <person name="Andreopoulos B."/>
            <person name="Lu D."/>
            <person name="Skrede I."/>
            <person name="Drula E."/>
            <person name="Henrissat B."/>
            <person name="Morin E."/>
            <person name="Kohler A."/>
            <person name="Barry K."/>
            <person name="LaButti K."/>
            <person name="Morin E."/>
            <person name="Salamov A."/>
            <person name="Lipzen A."/>
            <person name="Mereny Z."/>
            <person name="Hegedus B."/>
            <person name="Baldrian P."/>
            <person name="Stursova M."/>
            <person name="Weitz H."/>
            <person name="Taylor A."/>
            <person name="Grigoriev I.V."/>
            <person name="Nagy L.G."/>
            <person name="Martin F."/>
            <person name="Kauserud H."/>
        </authorList>
    </citation>
    <scope>NUCLEOTIDE SEQUENCE</scope>
    <source>
        <strain evidence="7">CBHHK182m</strain>
    </source>
</reference>
<dbReference type="SUPFAM" id="SSF52833">
    <property type="entry name" value="Thioredoxin-like"/>
    <property type="match status" value="1"/>
</dbReference>
<dbReference type="InterPro" id="IPR036188">
    <property type="entry name" value="FAD/NAD-bd_sf"/>
</dbReference>
<dbReference type="InterPro" id="IPR012941">
    <property type="entry name" value="Phe_hydrox_C_dim_dom"/>
</dbReference>
<evidence type="ECO:0000256" key="4">
    <source>
        <dbReference type="ARBA" id="ARBA00023002"/>
    </source>
</evidence>
<gene>
    <name evidence="7" type="ORF">B0H16DRAFT_1619452</name>
</gene>
<feature type="domain" description="Phenol hydroxylase-like C-terminal dimerisation" evidence="6">
    <location>
        <begin position="532"/>
        <end position="579"/>
    </location>
</feature>